<comment type="caution">
    <text evidence="1">The sequence shown here is derived from an EMBL/GenBank/DDBJ whole genome shotgun (WGS) entry which is preliminary data.</text>
</comment>
<name>A0A978UDC5_ZIZJJ</name>
<gene>
    <name evidence="1" type="ORF">FEM48_Zijuj12G0125300</name>
</gene>
<dbReference type="AlphaFoldDB" id="A0A978UDC5"/>
<dbReference type="Proteomes" id="UP000813462">
    <property type="component" value="Unassembled WGS sequence"/>
</dbReference>
<evidence type="ECO:0000313" key="2">
    <source>
        <dbReference type="Proteomes" id="UP000813462"/>
    </source>
</evidence>
<sequence>MLLTESLLSNPNLVLTIYYTNDVILIIGIRSNWQHRARDEALQVFGNNKPDFVTHAHINHNNTHTSITPIITCDQEPEDVKDIS</sequence>
<dbReference type="EMBL" id="JAEACU010000012">
    <property type="protein sequence ID" value="KAH7512768.1"/>
    <property type="molecule type" value="Genomic_DNA"/>
</dbReference>
<reference evidence="1" key="1">
    <citation type="journal article" date="2021" name="Front. Plant Sci.">
        <title>Chromosome-Scale Genome Assembly for Chinese Sour Jujube and Insights Into Its Genome Evolution and Domestication Signature.</title>
        <authorList>
            <person name="Shen L.-Y."/>
            <person name="Luo H."/>
            <person name="Wang X.-L."/>
            <person name="Wang X.-M."/>
            <person name="Qiu X.-J."/>
            <person name="Liu H."/>
            <person name="Zhou S.-S."/>
            <person name="Jia K.-H."/>
            <person name="Nie S."/>
            <person name="Bao Y.-T."/>
            <person name="Zhang R.-G."/>
            <person name="Yun Q.-Z."/>
            <person name="Chai Y.-H."/>
            <person name="Lu J.-Y."/>
            <person name="Li Y."/>
            <person name="Zhao S.-W."/>
            <person name="Mao J.-F."/>
            <person name="Jia S.-G."/>
            <person name="Mao Y.-M."/>
        </authorList>
    </citation>
    <scope>NUCLEOTIDE SEQUENCE</scope>
    <source>
        <strain evidence="1">AT0</strain>
        <tissue evidence="1">Leaf</tissue>
    </source>
</reference>
<protein>
    <submittedName>
        <fullName evidence="1">Uncharacterized protein</fullName>
    </submittedName>
</protein>
<evidence type="ECO:0000313" key="1">
    <source>
        <dbReference type="EMBL" id="KAH7512768.1"/>
    </source>
</evidence>
<proteinExistence type="predicted"/>
<accession>A0A978UDC5</accession>
<organism evidence="1 2">
    <name type="scientific">Ziziphus jujuba var. spinosa</name>
    <dbReference type="NCBI Taxonomy" id="714518"/>
    <lineage>
        <taxon>Eukaryota</taxon>
        <taxon>Viridiplantae</taxon>
        <taxon>Streptophyta</taxon>
        <taxon>Embryophyta</taxon>
        <taxon>Tracheophyta</taxon>
        <taxon>Spermatophyta</taxon>
        <taxon>Magnoliopsida</taxon>
        <taxon>eudicotyledons</taxon>
        <taxon>Gunneridae</taxon>
        <taxon>Pentapetalae</taxon>
        <taxon>rosids</taxon>
        <taxon>fabids</taxon>
        <taxon>Rosales</taxon>
        <taxon>Rhamnaceae</taxon>
        <taxon>Paliureae</taxon>
        <taxon>Ziziphus</taxon>
    </lineage>
</organism>